<dbReference type="PANTHER" id="PTHR43046:SF12">
    <property type="entry name" value="GDP-MANNOSE MANNOSYL HYDROLASE"/>
    <property type="match status" value="1"/>
</dbReference>
<name>N0E298_9MICO</name>
<evidence type="ECO:0000256" key="5">
    <source>
        <dbReference type="RuleBase" id="RU003476"/>
    </source>
</evidence>
<evidence type="ECO:0000256" key="4">
    <source>
        <dbReference type="ARBA" id="ARBA00022842"/>
    </source>
</evidence>
<keyword evidence="3 5" id="KW-0378">Hydrolase</keyword>
<comment type="cofactor">
    <cofactor evidence="1">
        <name>Mg(2+)</name>
        <dbReference type="ChEBI" id="CHEBI:18420"/>
    </cofactor>
</comment>
<evidence type="ECO:0000256" key="1">
    <source>
        <dbReference type="ARBA" id="ARBA00001946"/>
    </source>
</evidence>
<dbReference type="PROSITE" id="PS51462">
    <property type="entry name" value="NUDIX"/>
    <property type="match status" value="1"/>
</dbReference>
<dbReference type="HOGENOM" id="CLU_116199_0_0_11"/>
<reference evidence="7 8" key="1">
    <citation type="journal article" date="2013" name="ISME J.">
        <title>A metabolic model for members of the genus Tetrasphaera involved in enhanced biological phosphorus removal.</title>
        <authorList>
            <person name="Kristiansen R."/>
            <person name="Nguyen H.T.T."/>
            <person name="Saunders A.M."/>
            <person name="Nielsen J.L."/>
            <person name="Wimmer R."/>
            <person name="Le V.Q."/>
            <person name="McIlroy S.J."/>
            <person name="Petrovski S."/>
            <person name="Seviour R.J."/>
            <person name="Calteau A."/>
            <person name="Nielsen K.L."/>
            <person name="Nielsen P.H."/>
        </authorList>
    </citation>
    <scope>NUCLEOTIDE SEQUENCE [LARGE SCALE GENOMIC DNA]</scope>
    <source>
        <strain evidence="7 8">Lp2</strain>
    </source>
</reference>
<feature type="domain" description="Nudix hydrolase" evidence="6">
    <location>
        <begin position="25"/>
        <end position="154"/>
    </location>
</feature>
<keyword evidence="8" id="KW-1185">Reference proteome</keyword>
<dbReference type="InterPro" id="IPR015797">
    <property type="entry name" value="NUDIX_hydrolase-like_dom_sf"/>
</dbReference>
<dbReference type="AlphaFoldDB" id="N0E298"/>
<evidence type="ECO:0000313" key="8">
    <source>
        <dbReference type="Proteomes" id="UP000013167"/>
    </source>
</evidence>
<organism evidence="7 8">
    <name type="scientific">Phycicoccus elongatus Lp2</name>
    <dbReference type="NCBI Taxonomy" id="1193181"/>
    <lineage>
        <taxon>Bacteria</taxon>
        <taxon>Bacillati</taxon>
        <taxon>Actinomycetota</taxon>
        <taxon>Actinomycetes</taxon>
        <taxon>Micrococcales</taxon>
        <taxon>Intrasporangiaceae</taxon>
        <taxon>Phycicoccus</taxon>
    </lineage>
</organism>
<protein>
    <submittedName>
        <fullName evidence="7">Putative pyrophosphohydrolase</fullName>
    </submittedName>
</protein>
<dbReference type="STRING" id="1193181.BN10_130048"/>
<dbReference type="eggNOG" id="COG0494">
    <property type="taxonomic scope" value="Bacteria"/>
</dbReference>
<dbReference type="Gene3D" id="3.90.79.10">
    <property type="entry name" value="Nucleoside Triphosphate Pyrophosphohydrolase"/>
    <property type="match status" value="1"/>
</dbReference>
<dbReference type="Pfam" id="PF00293">
    <property type="entry name" value="NUDIX"/>
    <property type="match status" value="1"/>
</dbReference>
<sequence length="167" mass="18627">MSERPDLSTEEGRRSFIGYLNDRLPRKRAIAQGVLRNAAGELLLCELTYKKEWDLPGGVVDPGESPATCVEREVREELGLTLTAGALLAVNWLPPYRGWDDAVLFLYDLGTLRDDLDPSLFLRREIKDAHWVAMTDVDSHLAPYAARMLASAAEAEHTAYLEDGVAR</sequence>
<dbReference type="EMBL" id="CAIZ01000035">
    <property type="protein sequence ID" value="CCH69034.1"/>
    <property type="molecule type" value="Genomic_DNA"/>
</dbReference>
<dbReference type="RefSeq" id="WP_010849291.1">
    <property type="nucleotide sequence ID" value="NZ_HF570956.1"/>
</dbReference>
<evidence type="ECO:0000256" key="2">
    <source>
        <dbReference type="ARBA" id="ARBA00005582"/>
    </source>
</evidence>
<gene>
    <name evidence="7" type="ORF">BN10_130048</name>
</gene>
<dbReference type="SUPFAM" id="SSF55811">
    <property type="entry name" value="Nudix"/>
    <property type="match status" value="1"/>
</dbReference>
<evidence type="ECO:0000256" key="3">
    <source>
        <dbReference type="ARBA" id="ARBA00022801"/>
    </source>
</evidence>
<dbReference type="InterPro" id="IPR000086">
    <property type="entry name" value="NUDIX_hydrolase_dom"/>
</dbReference>
<proteinExistence type="inferred from homology"/>
<comment type="caution">
    <text evidence="7">The sequence shown here is derived from an EMBL/GenBank/DDBJ whole genome shotgun (WGS) entry which is preliminary data.</text>
</comment>
<evidence type="ECO:0000259" key="6">
    <source>
        <dbReference type="PROSITE" id="PS51462"/>
    </source>
</evidence>
<dbReference type="Proteomes" id="UP000013167">
    <property type="component" value="Unassembled WGS sequence"/>
</dbReference>
<evidence type="ECO:0000313" key="7">
    <source>
        <dbReference type="EMBL" id="CCH69034.1"/>
    </source>
</evidence>
<dbReference type="PROSITE" id="PS00893">
    <property type="entry name" value="NUDIX_BOX"/>
    <property type="match status" value="1"/>
</dbReference>
<dbReference type="GO" id="GO:0016787">
    <property type="term" value="F:hydrolase activity"/>
    <property type="evidence" value="ECO:0007669"/>
    <property type="project" value="UniProtKB-KW"/>
</dbReference>
<dbReference type="OrthoDB" id="4247482at2"/>
<dbReference type="InterPro" id="IPR020476">
    <property type="entry name" value="Nudix_hydrolase"/>
</dbReference>
<dbReference type="CDD" id="cd18876">
    <property type="entry name" value="NUDIX_Hydrolase"/>
    <property type="match status" value="1"/>
</dbReference>
<accession>N0E298</accession>
<comment type="similarity">
    <text evidence="2 5">Belongs to the Nudix hydrolase family.</text>
</comment>
<dbReference type="PRINTS" id="PR00502">
    <property type="entry name" value="NUDIXFAMILY"/>
</dbReference>
<dbReference type="PANTHER" id="PTHR43046">
    <property type="entry name" value="GDP-MANNOSE MANNOSYL HYDROLASE"/>
    <property type="match status" value="1"/>
</dbReference>
<keyword evidence="4" id="KW-0460">Magnesium</keyword>
<dbReference type="InterPro" id="IPR020084">
    <property type="entry name" value="NUDIX_hydrolase_CS"/>
</dbReference>